<dbReference type="Gene3D" id="3.90.1720.10">
    <property type="entry name" value="endopeptidase domain like (from Nostoc punctiforme)"/>
    <property type="match status" value="1"/>
</dbReference>
<comment type="similarity">
    <text evidence="1">Belongs to the peptidase C40 family.</text>
</comment>
<protein>
    <submittedName>
        <fullName evidence="8">NlpC/P60 family protein</fullName>
    </submittedName>
</protein>
<feature type="domain" description="NlpC/P60" evidence="7">
    <location>
        <begin position="198"/>
        <end position="364"/>
    </location>
</feature>
<evidence type="ECO:0000256" key="1">
    <source>
        <dbReference type="ARBA" id="ARBA00007074"/>
    </source>
</evidence>
<evidence type="ECO:0000259" key="7">
    <source>
        <dbReference type="PROSITE" id="PS51935"/>
    </source>
</evidence>
<keyword evidence="6" id="KW-0812">Transmembrane</keyword>
<keyword evidence="6" id="KW-0472">Membrane</keyword>
<dbReference type="InterPro" id="IPR006311">
    <property type="entry name" value="TAT_signal"/>
</dbReference>
<dbReference type="Proteomes" id="UP001344658">
    <property type="component" value="Unassembled WGS sequence"/>
</dbReference>
<dbReference type="PROSITE" id="PS51318">
    <property type="entry name" value="TAT"/>
    <property type="match status" value="1"/>
</dbReference>
<evidence type="ECO:0000256" key="4">
    <source>
        <dbReference type="ARBA" id="ARBA00022807"/>
    </source>
</evidence>
<comment type="caution">
    <text evidence="8">The sequence shown here is derived from an EMBL/GenBank/DDBJ whole genome shotgun (WGS) entry which is preliminary data.</text>
</comment>
<dbReference type="PROSITE" id="PS51935">
    <property type="entry name" value="NLPC_P60"/>
    <property type="match status" value="1"/>
</dbReference>
<feature type="transmembrane region" description="Helical" evidence="6">
    <location>
        <begin position="20"/>
        <end position="38"/>
    </location>
</feature>
<evidence type="ECO:0000256" key="5">
    <source>
        <dbReference type="SAM" id="MobiDB-lite"/>
    </source>
</evidence>
<keyword evidence="6" id="KW-1133">Transmembrane helix</keyword>
<dbReference type="EMBL" id="JAZEWV010000037">
    <property type="protein sequence ID" value="MEE4545967.1"/>
    <property type="molecule type" value="Genomic_DNA"/>
</dbReference>
<feature type="region of interest" description="Disordered" evidence="5">
    <location>
        <begin position="39"/>
        <end position="72"/>
    </location>
</feature>
<sequence length="364" mass="38768">MNPQSSHRGGNRQGSSRRGLLGAIAGGAAAIAIGGYAVERSHSGGGHDDAAPSGSASPDGATSSAAPTGGYRFERLSSPGRTLVRGADNNVLATFTDGARTAVLTGPARTWREPRTTSAVVGHNAWVRLMPAEWHQGKETGDWFRGWFPKALADTSPDVLAIAFQYGDGSPDHTRANGLRYAGDAAFGPKVPGESQTSFHYRDEKSDFYDYLGIPWTFSDGTRKTPETARYGDVDCSGFMRLVWGYRSGYPMHATNAPGAGLPRRAYAIAAYAPGVLLIPDTKQQPTDLSVLQPGDLVFFAINIGKPLAIDHCGMYLGLDDRGHPRFYSSRSQANGPTMGDLAGVARLDGTGFYAEGLRVARRL</sequence>
<accession>A0ABU7PL64</accession>
<keyword evidence="9" id="KW-1185">Reference proteome</keyword>
<keyword evidence="3" id="KW-0378">Hydrolase</keyword>
<evidence type="ECO:0000256" key="6">
    <source>
        <dbReference type="SAM" id="Phobius"/>
    </source>
</evidence>
<keyword evidence="4" id="KW-0788">Thiol protease</keyword>
<keyword evidence="2" id="KW-0645">Protease</keyword>
<gene>
    <name evidence="8" type="ORF">V2S66_28855</name>
</gene>
<reference evidence="8 9" key="1">
    <citation type="submission" date="2023-12" db="EMBL/GenBank/DDBJ databases">
        <title>Streptomyces sp. V4-01.</title>
        <authorList>
            <person name="Somphong A."/>
            <person name="Phongsopitanun W."/>
        </authorList>
    </citation>
    <scope>NUCLEOTIDE SEQUENCE [LARGE SCALE GENOMIC DNA]</scope>
    <source>
        <strain evidence="8 9">V4-01</strain>
    </source>
</reference>
<dbReference type="InterPro" id="IPR000064">
    <property type="entry name" value="NLP_P60_dom"/>
</dbReference>
<dbReference type="SUPFAM" id="SSF54001">
    <property type="entry name" value="Cysteine proteinases"/>
    <property type="match status" value="1"/>
</dbReference>
<proteinExistence type="inferred from homology"/>
<evidence type="ECO:0000313" key="9">
    <source>
        <dbReference type="Proteomes" id="UP001344658"/>
    </source>
</evidence>
<dbReference type="InterPro" id="IPR038765">
    <property type="entry name" value="Papain-like_cys_pep_sf"/>
</dbReference>
<name>A0ABU7PL64_9ACTN</name>
<feature type="compositionally biased region" description="Basic and acidic residues" evidence="5">
    <location>
        <begin position="39"/>
        <end position="50"/>
    </location>
</feature>
<evidence type="ECO:0000256" key="2">
    <source>
        <dbReference type="ARBA" id="ARBA00022670"/>
    </source>
</evidence>
<evidence type="ECO:0000313" key="8">
    <source>
        <dbReference type="EMBL" id="MEE4545967.1"/>
    </source>
</evidence>
<organism evidence="8 9">
    <name type="scientific">Actinacidiphila polyblastidii</name>
    <dbReference type="NCBI Taxonomy" id="3110430"/>
    <lineage>
        <taxon>Bacteria</taxon>
        <taxon>Bacillati</taxon>
        <taxon>Actinomycetota</taxon>
        <taxon>Actinomycetes</taxon>
        <taxon>Kitasatosporales</taxon>
        <taxon>Streptomycetaceae</taxon>
        <taxon>Actinacidiphila</taxon>
    </lineage>
</organism>
<feature type="compositionally biased region" description="Low complexity" evidence="5">
    <location>
        <begin position="51"/>
        <end position="67"/>
    </location>
</feature>
<dbReference type="Pfam" id="PF00877">
    <property type="entry name" value="NLPC_P60"/>
    <property type="match status" value="1"/>
</dbReference>
<evidence type="ECO:0000256" key="3">
    <source>
        <dbReference type="ARBA" id="ARBA00022801"/>
    </source>
</evidence>
<dbReference type="RefSeq" id="WP_330799669.1">
    <property type="nucleotide sequence ID" value="NZ_JAZEWV010000037.1"/>
</dbReference>